<protein>
    <submittedName>
        <fullName evidence="1">Alpha/beta fold hydrolase</fullName>
    </submittedName>
</protein>
<gene>
    <name evidence="1" type="ORF">E4M00_17530</name>
</gene>
<dbReference type="AlphaFoldDB" id="A0A4Y9QQG0"/>
<keyword evidence="1" id="KW-0378">Hydrolase</keyword>
<comment type="caution">
    <text evidence="1">The sequence shown here is derived from an EMBL/GenBank/DDBJ whole genome shotgun (WGS) entry which is preliminary data.</text>
</comment>
<dbReference type="GO" id="GO:0016787">
    <property type="term" value="F:hydrolase activity"/>
    <property type="evidence" value="ECO:0007669"/>
    <property type="project" value="UniProtKB-KW"/>
</dbReference>
<dbReference type="Gene3D" id="3.40.50.1820">
    <property type="entry name" value="alpha/beta hydrolase"/>
    <property type="match status" value="1"/>
</dbReference>
<name>A0A4Y9QQG0_9MICO</name>
<organism evidence="1 2">
    <name type="scientific">Orlajensenia leifsoniae</name>
    <dbReference type="NCBI Taxonomy" id="2561933"/>
    <lineage>
        <taxon>Bacteria</taxon>
        <taxon>Bacillati</taxon>
        <taxon>Actinomycetota</taxon>
        <taxon>Actinomycetes</taxon>
        <taxon>Micrococcales</taxon>
        <taxon>Microbacteriaceae</taxon>
        <taxon>Orlajensenia</taxon>
    </lineage>
</organism>
<evidence type="ECO:0000313" key="1">
    <source>
        <dbReference type="EMBL" id="TFV94078.1"/>
    </source>
</evidence>
<dbReference type="EMBL" id="SPQZ01000010">
    <property type="protein sequence ID" value="TFV94078.1"/>
    <property type="molecule type" value="Genomic_DNA"/>
</dbReference>
<dbReference type="SUPFAM" id="SSF53474">
    <property type="entry name" value="alpha/beta-Hydrolases"/>
    <property type="match status" value="1"/>
</dbReference>
<dbReference type="Pfam" id="PF06821">
    <property type="entry name" value="Ser_hydrolase"/>
    <property type="match status" value="1"/>
</dbReference>
<proteinExistence type="predicted"/>
<dbReference type="InterPro" id="IPR029058">
    <property type="entry name" value="AB_hydrolase_fold"/>
</dbReference>
<reference evidence="1 2" key="1">
    <citation type="journal article" date="2018" name="J. Microbiol.">
        <title>Leifsonia flava sp. nov., a novel actinobacterium isolated from the rhizosphere of Aquilegia viridiflora.</title>
        <authorList>
            <person name="Cai Y."/>
            <person name="Tao W.Z."/>
            <person name="Ma Y.J."/>
            <person name="Cheng J."/>
            <person name="Zhang M.Y."/>
            <person name="Zhang Y.X."/>
        </authorList>
    </citation>
    <scope>NUCLEOTIDE SEQUENCE [LARGE SCALE GENOMIC DNA]</scope>
    <source>
        <strain evidence="1 2">SYP-B2174</strain>
    </source>
</reference>
<dbReference type="Proteomes" id="UP000298127">
    <property type="component" value="Unassembled WGS sequence"/>
</dbReference>
<evidence type="ECO:0000313" key="2">
    <source>
        <dbReference type="Proteomes" id="UP000298127"/>
    </source>
</evidence>
<keyword evidence="2" id="KW-1185">Reference proteome</keyword>
<sequence length="199" mass="20709">MSIVMVPGIDGSGAQHWQTLWANDDAGIGSIAPSSWTHPEIEDWIAALENAVERARESGEDEVLIVAHSLGCIAAVEWLGRGRAAGIAGAVLVAPPDEAIDVFPERCPSFIGIARRAASVPLLLIASSDDPYCSADAAAELATRWNAQLVIAGALGHINSDSGLGAWPDGRALVDAFADQVLREPVPGRPTAPRPAAIP</sequence>
<dbReference type="RefSeq" id="WP_135121767.1">
    <property type="nucleotide sequence ID" value="NZ_SPQZ01000010.1"/>
</dbReference>
<dbReference type="InterPro" id="IPR010662">
    <property type="entry name" value="RBBP9/YdeN"/>
</dbReference>
<accession>A0A4Y9QQG0</accession>